<dbReference type="PANTHER" id="PTHR33112">
    <property type="entry name" value="DOMAIN PROTEIN, PUTATIVE-RELATED"/>
    <property type="match status" value="1"/>
</dbReference>
<evidence type="ECO:0000313" key="3">
    <source>
        <dbReference type="Proteomes" id="UP000027238"/>
    </source>
</evidence>
<dbReference type="HOGENOM" id="CLU_003953_5_1_1"/>
<dbReference type="Pfam" id="PF06985">
    <property type="entry name" value="HET"/>
    <property type="match status" value="1"/>
</dbReference>
<dbReference type="InterPro" id="IPR010730">
    <property type="entry name" value="HET"/>
</dbReference>
<reference evidence="3" key="1">
    <citation type="journal article" date="2014" name="Genome Announc.">
        <title>Draft genome sequence of Colletotrichum sublineola, a destructive pathogen of cultivated sorghum.</title>
        <authorList>
            <person name="Baroncelli R."/>
            <person name="Sanz-Martin J.M."/>
            <person name="Rech G.E."/>
            <person name="Sukno S.A."/>
            <person name="Thon M.R."/>
        </authorList>
    </citation>
    <scope>NUCLEOTIDE SEQUENCE [LARGE SCALE GENOMIC DNA]</scope>
    <source>
        <strain evidence="3">TX430BB</strain>
    </source>
</reference>
<dbReference type="STRING" id="1173701.A0A066XEN9"/>
<proteinExistence type="predicted"/>
<dbReference type="AlphaFoldDB" id="A0A066XEN9"/>
<keyword evidence="3" id="KW-1185">Reference proteome</keyword>
<gene>
    <name evidence="2" type="ORF">CSUB01_07332</name>
</gene>
<dbReference type="PANTHER" id="PTHR33112:SF12">
    <property type="entry name" value="HETEROKARYON INCOMPATIBILITY DOMAIN-CONTAINING PROTEIN"/>
    <property type="match status" value="1"/>
</dbReference>
<dbReference type="eggNOG" id="ENOG502SNM0">
    <property type="taxonomic scope" value="Eukaryota"/>
</dbReference>
<feature type="domain" description="Heterokaryon incompatibility" evidence="1">
    <location>
        <begin position="187"/>
        <end position="335"/>
    </location>
</feature>
<name>A0A066XEN9_COLSU</name>
<organism evidence="2 3">
    <name type="scientific">Colletotrichum sublineola</name>
    <name type="common">Sorghum anthracnose fungus</name>
    <dbReference type="NCBI Taxonomy" id="1173701"/>
    <lineage>
        <taxon>Eukaryota</taxon>
        <taxon>Fungi</taxon>
        <taxon>Dikarya</taxon>
        <taxon>Ascomycota</taxon>
        <taxon>Pezizomycotina</taxon>
        <taxon>Sordariomycetes</taxon>
        <taxon>Hypocreomycetidae</taxon>
        <taxon>Glomerellales</taxon>
        <taxon>Glomerellaceae</taxon>
        <taxon>Colletotrichum</taxon>
        <taxon>Colletotrichum graminicola species complex</taxon>
    </lineage>
</organism>
<dbReference type="Proteomes" id="UP000027238">
    <property type="component" value="Unassembled WGS sequence"/>
</dbReference>
<accession>A0A066XEN9</accession>
<sequence>MNDFRDELPNLCSRCRTIPLEAYFDHPTERIETELGTFQEIFSKRQDCPFCFLITEAFYGYLHRDWEPGKHPNQICYLRVGKNCDESNAPLASVYFNVTSETMPAGSFGSYTFLGFIGLASQGGIGYRLPGDGLLDCGLVRSWIQDCDHEHEKCRATSGVPPNDQIGLWLVDVHDMCLVKRDWSCRYLALSYVWGGITALRAQKSNFAYLQQPGSLESLFTAMPQVIRDAIEFVRNIDQRYLWVDSLCIIQDSDECKEQYIPQMHRIYHTALVSIIAAVGEDATIGLPGISFARRPPSRPLRLGNRILEAKLPTLHTLMNMEDSKWNTRAWTYQEHAFSRKRIYFTSYQVYWTCPSRRASESGVDYAYKGIDLWDYGPLERDPGPDLNSRTGLYENLVKGYSSRTLSFHSDSLNAFAGLLSKLGDMFGWSFASALPEDLFDFAMLWVCPYGDLLRPRLSSRQTPDDSLCRSPTWCWTAWDGFVYWNPWRLNSFAGKAITLKSEIKYWITDGARFRKIADESSLGWQAHAPRHLIPTNPQDSTSPYIREASIPRHALVFSAQKISANSFTISAPDFGSKSAPATETASSYSHYFRSHLTDAGWIYDRAGRHCGTIRGIPFSAGNKSEANWELVLLSRCDQDEVVQTEIDACPNLPLEYPSCEEYYEEIFDTSTYHYKRWWILNVMLVDRKGTWVERVAVGQIHIDAWELVCGDRARETIVLS</sequence>
<evidence type="ECO:0000313" key="2">
    <source>
        <dbReference type="EMBL" id="KDN67643.1"/>
    </source>
</evidence>
<protein>
    <recommendedName>
        <fullName evidence="1">Heterokaryon incompatibility domain-containing protein</fullName>
    </recommendedName>
</protein>
<dbReference type="EMBL" id="JMSE01000786">
    <property type="protein sequence ID" value="KDN67643.1"/>
    <property type="molecule type" value="Genomic_DNA"/>
</dbReference>
<comment type="caution">
    <text evidence="2">The sequence shown here is derived from an EMBL/GenBank/DDBJ whole genome shotgun (WGS) entry which is preliminary data.</text>
</comment>
<evidence type="ECO:0000259" key="1">
    <source>
        <dbReference type="Pfam" id="PF06985"/>
    </source>
</evidence>
<dbReference type="OrthoDB" id="2975793at2759"/>
<dbReference type="OMA" id="CRSPTWC"/>